<dbReference type="InterPro" id="IPR016181">
    <property type="entry name" value="Acyl_CoA_acyltransferase"/>
</dbReference>
<dbReference type="PROSITE" id="PS51186">
    <property type="entry name" value="GNAT"/>
    <property type="match status" value="1"/>
</dbReference>
<evidence type="ECO:0000259" key="1">
    <source>
        <dbReference type="PROSITE" id="PS51186"/>
    </source>
</evidence>
<feature type="domain" description="N-acetyltransferase" evidence="1">
    <location>
        <begin position="42"/>
        <end position="201"/>
    </location>
</feature>
<proteinExistence type="predicted"/>
<evidence type="ECO:0000313" key="3">
    <source>
        <dbReference type="Proteomes" id="UP000032303"/>
    </source>
</evidence>
<dbReference type="SUPFAM" id="SSF55729">
    <property type="entry name" value="Acyl-CoA N-acyltransferases (Nat)"/>
    <property type="match status" value="1"/>
</dbReference>
<dbReference type="Gene3D" id="3.40.630.30">
    <property type="match status" value="1"/>
</dbReference>
<evidence type="ECO:0000313" key="2">
    <source>
        <dbReference type="EMBL" id="AJR08358.1"/>
    </source>
</evidence>
<dbReference type="AlphaFoldDB" id="A0A0C5WMK1"/>
<gene>
    <name evidence="2" type="ORF">H744_2c1685</name>
</gene>
<dbReference type="HOGENOM" id="CLU_1234080_0_0_6"/>
<accession>A0A0C5WMK1</accession>
<reference evidence="2 3" key="1">
    <citation type="submission" date="2013-05" db="EMBL/GenBank/DDBJ databases">
        <title>Complete genome sequence of the lipase-producing bacterium Photobacterium gaetbulicola Gung47.</title>
        <authorList>
            <person name="Kim Y.-O."/>
        </authorList>
    </citation>
    <scope>NUCLEOTIDE SEQUENCE [LARGE SCALE GENOMIC DNA]</scope>
    <source>
        <strain evidence="2 3">Gung47</strain>
    </source>
</reference>
<sequence>MEFSRNPSLSIHSDSLNLALLPIADLAMLGITPPLPKADWQLVIKPLSELTHEVQYLDDDYHQVQAVIDGSQEASPHKRQSDEAGDIAVEVYADGEIAAVATFGRYLEDHRNRRKPTELFYEVTLHTMYVKEAYRRQGLASCLCELIINIARTDCDSLFRKLAQHSIQLKLWFSALAITQGGEAICDLLSEAFVEMADDVIDELIEQGVPVRYQEPMIFVDCLA</sequence>
<organism evidence="2 3">
    <name type="scientific">Photobacterium gaetbulicola Gung47</name>
    <dbReference type="NCBI Taxonomy" id="658445"/>
    <lineage>
        <taxon>Bacteria</taxon>
        <taxon>Pseudomonadati</taxon>
        <taxon>Pseudomonadota</taxon>
        <taxon>Gammaproteobacteria</taxon>
        <taxon>Vibrionales</taxon>
        <taxon>Vibrionaceae</taxon>
        <taxon>Photobacterium</taxon>
    </lineage>
</organism>
<dbReference type="KEGG" id="pgb:H744_2c1685"/>
<dbReference type="PATRIC" id="fig|658445.3.peg.3608"/>
<dbReference type="GO" id="GO:0016747">
    <property type="term" value="F:acyltransferase activity, transferring groups other than amino-acyl groups"/>
    <property type="evidence" value="ECO:0007669"/>
    <property type="project" value="InterPro"/>
</dbReference>
<dbReference type="InterPro" id="IPR000182">
    <property type="entry name" value="GNAT_dom"/>
</dbReference>
<dbReference type="Pfam" id="PF00583">
    <property type="entry name" value="Acetyltransf_1"/>
    <property type="match status" value="1"/>
</dbReference>
<protein>
    <recommendedName>
        <fullName evidence="1">N-acetyltransferase domain-containing protein</fullName>
    </recommendedName>
</protein>
<keyword evidence="3" id="KW-1185">Reference proteome</keyword>
<dbReference type="OrthoDB" id="5828233at2"/>
<dbReference type="EMBL" id="CP005974">
    <property type="protein sequence ID" value="AJR08358.1"/>
    <property type="molecule type" value="Genomic_DNA"/>
</dbReference>
<dbReference type="Proteomes" id="UP000032303">
    <property type="component" value="Chromosome 2"/>
</dbReference>
<name>A0A0C5WMK1_9GAMM</name>
<dbReference type="CDD" id="cd04301">
    <property type="entry name" value="NAT_SF"/>
    <property type="match status" value="1"/>
</dbReference>